<protein>
    <submittedName>
        <fullName evidence="1">Uncharacterized protein</fullName>
    </submittedName>
</protein>
<accession>A0A645ANW9</accession>
<name>A0A645ANW9_9ZZZZ</name>
<dbReference type="AlphaFoldDB" id="A0A645ANW9"/>
<organism evidence="1">
    <name type="scientific">bioreactor metagenome</name>
    <dbReference type="NCBI Taxonomy" id="1076179"/>
    <lineage>
        <taxon>unclassified sequences</taxon>
        <taxon>metagenomes</taxon>
        <taxon>ecological metagenomes</taxon>
    </lineage>
</organism>
<gene>
    <name evidence="1" type="ORF">SDC9_101718</name>
</gene>
<sequence length="182" mass="21404">MQDFDSAQVFAYENYKKNKDNLYSMQAYFDCLTELKERTFQQSKDINDILASVKRQHNVTPTPFYYQIMAKHEAFIEGDKDEAIRYIREGIQKFSHSMYLVRDKFDIYKKYNDIMGMREAIEELNSCVRDLAYKGAYVSRKALLDLYEGKSTNSVCAFLREQGGFSERNISNILKKANKLEI</sequence>
<comment type="caution">
    <text evidence="1">The sequence shown here is derived from an EMBL/GenBank/DDBJ whole genome shotgun (WGS) entry which is preliminary data.</text>
</comment>
<reference evidence="1" key="1">
    <citation type="submission" date="2019-08" db="EMBL/GenBank/DDBJ databases">
        <authorList>
            <person name="Kucharzyk K."/>
            <person name="Murdoch R.W."/>
            <person name="Higgins S."/>
            <person name="Loffler F."/>
        </authorList>
    </citation>
    <scope>NUCLEOTIDE SEQUENCE</scope>
</reference>
<proteinExistence type="predicted"/>
<evidence type="ECO:0000313" key="1">
    <source>
        <dbReference type="EMBL" id="MPM54935.1"/>
    </source>
</evidence>
<dbReference type="EMBL" id="VSSQ01015032">
    <property type="protein sequence ID" value="MPM54935.1"/>
    <property type="molecule type" value="Genomic_DNA"/>
</dbReference>